<protein>
    <submittedName>
        <fullName evidence="1">Uncharacterized protein</fullName>
    </submittedName>
</protein>
<proteinExistence type="predicted"/>
<name>A0A9P9YPM6_9MUSC</name>
<evidence type="ECO:0000313" key="1">
    <source>
        <dbReference type="EMBL" id="KAI8040781.1"/>
    </source>
</evidence>
<dbReference type="EMBL" id="JAMKOV010000004">
    <property type="protein sequence ID" value="KAI8040781.1"/>
    <property type="molecule type" value="Genomic_DNA"/>
</dbReference>
<accession>A0A9P9YPM6</accession>
<evidence type="ECO:0000313" key="2">
    <source>
        <dbReference type="Proteomes" id="UP001059596"/>
    </source>
</evidence>
<organism evidence="1 2">
    <name type="scientific">Drosophila gunungcola</name>
    <name type="common">fruit fly</name>
    <dbReference type="NCBI Taxonomy" id="103775"/>
    <lineage>
        <taxon>Eukaryota</taxon>
        <taxon>Metazoa</taxon>
        <taxon>Ecdysozoa</taxon>
        <taxon>Arthropoda</taxon>
        <taxon>Hexapoda</taxon>
        <taxon>Insecta</taxon>
        <taxon>Pterygota</taxon>
        <taxon>Neoptera</taxon>
        <taxon>Endopterygota</taxon>
        <taxon>Diptera</taxon>
        <taxon>Brachycera</taxon>
        <taxon>Muscomorpha</taxon>
        <taxon>Ephydroidea</taxon>
        <taxon>Drosophilidae</taxon>
        <taxon>Drosophila</taxon>
        <taxon>Sophophora</taxon>
    </lineage>
</organism>
<keyword evidence="2" id="KW-1185">Reference proteome</keyword>
<reference evidence="1" key="1">
    <citation type="journal article" date="2023" name="Genome Biol. Evol.">
        <title>Long-read-based Genome Assembly of Drosophila gunungcola Reveals Fewer Chemosensory Genes in Flower-breeding Species.</title>
        <authorList>
            <person name="Negi A."/>
            <person name="Liao B.Y."/>
            <person name="Yeh S.D."/>
        </authorList>
    </citation>
    <scope>NUCLEOTIDE SEQUENCE</scope>
    <source>
        <strain evidence="1">Sukarami</strain>
    </source>
</reference>
<comment type="caution">
    <text evidence="1">The sequence shown here is derived from an EMBL/GenBank/DDBJ whole genome shotgun (WGS) entry which is preliminary data.</text>
</comment>
<gene>
    <name evidence="1" type="ORF">M5D96_006724</name>
</gene>
<sequence length="61" mass="7018">MRVAVPDAGPRPFPPVLPLRLFLLNQSTCGYKLPWTCRRIKFQASHMLQLLTNYATCTQEK</sequence>
<dbReference type="Proteomes" id="UP001059596">
    <property type="component" value="Unassembled WGS sequence"/>
</dbReference>
<dbReference type="AlphaFoldDB" id="A0A9P9YPM6"/>